<dbReference type="Proteomes" id="UP000278440">
    <property type="component" value="Unassembled WGS sequence"/>
</dbReference>
<sequence>MGWSQTVLMARFTIHLTPPVSPTVAFDRVLDLRAHSEVIPLTTLSGEHLRAAELEVGSRFTARTAVGPVGFDDVMVVDALTHPDRSDDGRGSARLHKEGRLVHGTIDLEVSPRPGGSTVLWRQEIRVAGVPALLDPVVAVVARAAYGTTLKRLLRRG</sequence>
<protein>
    <recommendedName>
        <fullName evidence="3">Polyketide cyclase/dehydrase/lipid transport protein</fullName>
    </recommendedName>
</protein>
<evidence type="ECO:0008006" key="3">
    <source>
        <dbReference type="Google" id="ProtNLM"/>
    </source>
</evidence>
<proteinExistence type="predicted"/>
<dbReference type="SUPFAM" id="SSF55961">
    <property type="entry name" value="Bet v1-like"/>
    <property type="match status" value="1"/>
</dbReference>
<dbReference type="AlphaFoldDB" id="A0A495Y3D8"/>
<gene>
    <name evidence="1" type="ORF">DFJ68_3224</name>
</gene>
<keyword evidence="2" id="KW-1185">Reference proteome</keyword>
<comment type="caution">
    <text evidence="1">The sequence shown here is derived from an EMBL/GenBank/DDBJ whole genome shotgun (WGS) entry which is preliminary data.</text>
</comment>
<reference evidence="1 2" key="1">
    <citation type="submission" date="2018-10" db="EMBL/GenBank/DDBJ databases">
        <title>Sequencing the genomes of 1000 actinobacteria strains.</title>
        <authorList>
            <person name="Klenk H.-P."/>
        </authorList>
    </citation>
    <scope>NUCLEOTIDE SEQUENCE [LARGE SCALE GENOMIC DNA]</scope>
    <source>
        <strain evidence="1 2">DSM 44267</strain>
    </source>
</reference>
<dbReference type="InterPro" id="IPR023393">
    <property type="entry name" value="START-like_dom_sf"/>
</dbReference>
<name>A0A495Y3D8_9MICO</name>
<dbReference type="EMBL" id="RBXT01000001">
    <property type="protein sequence ID" value="RKT79746.1"/>
    <property type="molecule type" value="Genomic_DNA"/>
</dbReference>
<evidence type="ECO:0000313" key="1">
    <source>
        <dbReference type="EMBL" id="RKT79746.1"/>
    </source>
</evidence>
<organism evidence="1 2">
    <name type="scientific">Terracoccus luteus</name>
    <dbReference type="NCBI Taxonomy" id="53356"/>
    <lineage>
        <taxon>Bacteria</taxon>
        <taxon>Bacillati</taxon>
        <taxon>Actinomycetota</taxon>
        <taxon>Actinomycetes</taxon>
        <taxon>Micrococcales</taxon>
        <taxon>Intrasporangiaceae</taxon>
        <taxon>Terracoccus</taxon>
    </lineage>
</organism>
<dbReference type="Gene3D" id="3.30.530.20">
    <property type="match status" value="1"/>
</dbReference>
<evidence type="ECO:0000313" key="2">
    <source>
        <dbReference type="Proteomes" id="UP000278440"/>
    </source>
</evidence>
<accession>A0A495Y3D8</accession>